<feature type="chain" id="PRO_5047165508" evidence="2">
    <location>
        <begin position="24"/>
        <end position="126"/>
    </location>
</feature>
<reference evidence="3 4" key="1">
    <citation type="submission" date="2023-03" db="EMBL/GenBank/DDBJ databases">
        <title>Draft genome sequence of Thalassotalea insulae KCTC 62186T.</title>
        <authorList>
            <person name="Sawabe T."/>
        </authorList>
    </citation>
    <scope>NUCLEOTIDE SEQUENCE [LARGE SCALE GENOMIC DNA]</scope>
    <source>
        <strain evidence="3 4">KCTC 62186</strain>
    </source>
</reference>
<name>A0ABQ6GMQ2_9GAMM</name>
<keyword evidence="1" id="KW-0812">Transmembrane</keyword>
<feature type="transmembrane region" description="Helical" evidence="1">
    <location>
        <begin position="79"/>
        <end position="102"/>
    </location>
</feature>
<organism evidence="3 4">
    <name type="scientific">Thalassotalea insulae</name>
    <dbReference type="NCBI Taxonomy" id="2056778"/>
    <lineage>
        <taxon>Bacteria</taxon>
        <taxon>Pseudomonadati</taxon>
        <taxon>Pseudomonadota</taxon>
        <taxon>Gammaproteobacteria</taxon>
        <taxon>Alteromonadales</taxon>
        <taxon>Colwelliaceae</taxon>
        <taxon>Thalassotalea</taxon>
    </lineage>
</organism>
<sequence>MHNLIFRCLCFFSCIFYLTSAVAQPLAKVINSDYVIHSSALAKVDAASALVNLGNVEANDKVVAHTWSSSVFIDYVWHYFKIIASGVHLIVVLVLYSFTLLARQLRFFWLRHLTYYSADISQRAAC</sequence>
<accession>A0ABQ6GMQ2</accession>
<proteinExistence type="predicted"/>
<dbReference type="Proteomes" id="UP001157186">
    <property type="component" value="Unassembled WGS sequence"/>
</dbReference>
<keyword evidence="1" id="KW-1133">Transmembrane helix</keyword>
<comment type="caution">
    <text evidence="3">The sequence shown here is derived from an EMBL/GenBank/DDBJ whole genome shotgun (WGS) entry which is preliminary data.</text>
</comment>
<keyword evidence="4" id="KW-1185">Reference proteome</keyword>
<evidence type="ECO:0000256" key="1">
    <source>
        <dbReference type="SAM" id="Phobius"/>
    </source>
</evidence>
<evidence type="ECO:0000313" key="3">
    <source>
        <dbReference type="EMBL" id="GLX77273.1"/>
    </source>
</evidence>
<gene>
    <name evidence="3" type="ORF">tinsulaeT_06130</name>
</gene>
<evidence type="ECO:0000256" key="2">
    <source>
        <dbReference type="SAM" id="SignalP"/>
    </source>
</evidence>
<dbReference type="RefSeq" id="WP_284243117.1">
    <property type="nucleotide sequence ID" value="NZ_BSST01000001.1"/>
</dbReference>
<dbReference type="EMBL" id="BSST01000001">
    <property type="protein sequence ID" value="GLX77273.1"/>
    <property type="molecule type" value="Genomic_DNA"/>
</dbReference>
<protein>
    <submittedName>
        <fullName evidence="3">Uncharacterized protein</fullName>
    </submittedName>
</protein>
<keyword evidence="1" id="KW-0472">Membrane</keyword>
<feature type="signal peptide" evidence="2">
    <location>
        <begin position="1"/>
        <end position="23"/>
    </location>
</feature>
<evidence type="ECO:0000313" key="4">
    <source>
        <dbReference type="Proteomes" id="UP001157186"/>
    </source>
</evidence>
<keyword evidence="2" id="KW-0732">Signal</keyword>